<dbReference type="Pfam" id="PF02687">
    <property type="entry name" value="FtsX"/>
    <property type="match status" value="2"/>
</dbReference>
<dbReference type="GO" id="GO:0022857">
    <property type="term" value="F:transmembrane transporter activity"/>
    <property type="evidence" value="ECO:0007669"/>
    <property type="project" value="TreeGrafter"/>
</dbReference>
<evidence type="ECO:0000256" key="7">
    <source>
        <dbReference type="SAM" id="Phobius"/>
    </source>
</evidence>
<proteinExistence type="inferred from homology"/>
<sequence length="834" mass="90966">MLQLEGRIIVNLPLDIQHNLRSLRKDFGFVGLCVLVIGLGMAVSVTMYSFITGSVYTPMPFPDGDRYVAIQRIDPETRQVELSPTTDSYTYQVLRDAVQSYKSFGAWRDSYAVVSDGDVAEQFFAAHITPSLLQITAVEPLFGRNLLPSDDVPGADPVVLISYKVWQNYYDGREGVVGTISRINGNPHTIVGVMPENFVYPVSNELWLPLQLPTSLQPGDKPVVRLMGVLADDASIDSAAAEVNSLMLQLGEREPEFYLSAGATATFFSRHIAPSIIFYHMLTALTVALLLLVCLNVTNLFVVRANERVNELAIRSALGATPWRIVQTILLDSLLICMLGSLLGFILADFCISYVESMNSGIFERITLTSSPVWSSWSDSEWEFGNYIVALLVVLVIWLFSGGLAAWKVFRQDISTVLAAGSTGAVGSTKSAGNVVLVSVEIVFSCFLLILCGVLVGAANDLADVDYGTASVGYLTGRVNLPTVAYPDVNSRESYRQNLRQNLLGKDGISEVTFTSALPSQHGALTNYNLEGRNLLSDNNGYPAQESILVAEDYFDVLEVPLREGRTFDSSDNVDSLPVVIIDELFAAQVWPDQSALGKRIEVHPGTESAQWLTVVGVTSHIIQRWSLLGVSEFSLYRPFLQDAPSSNVPSQNSGEIFSVAIEVEGKSNSYRQILREAGAGVDRDIPITFIAPLSEVLEMTNAMTTISNTISSNIAFFTLVLAVTGIYALVSRSVWQRSREIGIRRALGSSDAKVLWVFVRQALKYLSLGLFLGGGAAVLASSSLTILFTGIMSWLPIVFACVSVGFGLLVFVAAYNPARRLISLEPGEALHYE</sequence>
<name>A0A2A4X370_9GAMM</name>
<organism evidence="10 11">
    <name type="scientific">SAR86 cluster bacterium</name>
    <dbReference type="NCBI Taxonomy" id="2030880"/>
    <lineage>
        <taxon>Bacteria</taxon>
        <taxon>Pseudomonadati</taxon>
        <taxon>Pseudomonadota</taxon>
        <taxon>Gammaproteobacteria</taxon>
        <taxon>SAR86 cluster</taxon>
    </lineage>
</organism>
<feature type="transmembrane region" description="Helical" evidence="7">
    <location>
        <begin position="277"/>
        <end position="302"/>
    </location>
</feature>
<evidence type="ECO:0000313" key="11">
    <source>
        <dbReference type="Proteomes" id="UP000218767"/>
    </source>
</evidence>
<feature type="transmembrane region" description="Helical" evidence="7">
    <location>
        <begin position="435"/>
        <end position="459"/>
    </location>
</feature>
<gene>
    <name evidence="10" type="ORF">COB20_09915</name>
</gene>
<accession>A0A2A4X370</accession>
<feature type="transmembrane region" description="Helical" evidence="7">
    <location>
        <begin position="334"/>
        <end position="355"/>
    </location>
</feature>
<feature type="domain" description="ABC3 transporter permease C-terminal" evidence="8">
    <location>
        <begin position="715"/>
        <end position="827"/>
    </location>
</feature>
<dbReference type="EMBL" id="NVUL01000053">
    <property type="protein sequence ID" value="PCI76741.1"/>
    <property type="molecule type" value="Genomic_DNA"/>
</dbReference>
<dbReference type="GO" id="GO:0005886">
    <property type="term" value="C:plasma membrane"/>
    <property type="evidence" value="ECO:0007669"/>
    <property type="project" value="UniProtKB-SubCell"/>
</dbReference>
<keyword evidence="4 7" id="KW-1133">Transmembrane helix</keyword>
<protein>
    <recommendedName>
        <fullName evidence="12">ABC transporter permease</fullName>
    </recommendedName>
</protein>
<dbReference type="AlphaFoldDB" id="A0A2A4X370"/>
<keyword evidence="2" id="KW-1003">Cell membrane</keyword>
<evidence type="ECO:0000259" key="9">
    <source>
        <dbReference type="Pfam" id="PF12704"/>
    </source>
</evidence>
<evidence type="ECO:0000256" key="4">
    <source>
        <dbReference type="ARBA" id="ARBA00022989"/>
    </source>
</evidence>
<evidence type="ECO:0000256" key="5">
    <source>
        <dbReference type="ARBA" id="ARBA00023136"/>
    </source>
</evidence>
<keyword evidence="3 7" id="KW-0812">Transmembrane</keyword>
<feature type="transmembrane region" description="Helical" evidence="7">
    <location>
        <begin position="715"/>
        <end position="736"/>
    </location>
</feature>
<feature type="domain" description="MacB-like periplasmic core" evidence="9">
    <location>
        <begin position="32"/>
        <end position="245"/>
    </location>
</feature>
<evidence type="ECO:0000256" key="6">
    <source>
        <dbReference type="ARBA" id="ARBA00038076"/>
    </source>
</evidence>
<feature type="domain" description="ABC3 transporter permease C-terminal" evidence="8">
    <location>
        <begin position="285"/>
        <end position="413"/>
    </location>
</feature>
<feature type="domain" description="MacB-like periplasmic core" evidence="9">
    <location>
        <begin position="534"/>
        <end position="648"/>
    </location>
</feature>
<reference evidence="11" key="1">
    <citation type="submission" date="2017-08" db="EMBL/GenBank/DDBJ databases">
        <title>A dynamic microbial community with high functional redundancy inhabits the cold, oxic subseafloor aquifer.</title>
        <authorList>
            <person name="Tully B.J."/>
            <person name="Wheat C.G."/>
            <person name="Glazer B.T."/>
            <person name="Huber J.A."/>
        </authorList>
    </citation>
    <scope>NUCLEOTIDE SEQUENCE [LARGE SCALE GENOMIC DNA]</scope>
</reference>
<evidence type="ECO:0000259" key="8">
    <source>
        <dbReference type="Pfam" id="PF02687"/>
    </source>
</evidence>
<evidence type="ECO:0000256" key="2">
    <source>
        <dbReference type="ARBA" id="ARBA00022475"/>
    </source>
</evidence>
<dbReference type="InterPro" id="IPR025857">
    <property type="entry name" value="MacB_PCD"/>
</dbReference>
<feature type="transmembrane region" description="Helical" evidence="7">
    <location>
        <begin position="27"/>
        <end position="51"/>
    </location>
</feature>
<dbReference type="PANTHER" id="PTHR30572:SF4">
    <property type="entry name" value="ABC TRANSPORTER PERMEASE YTRF"/>
    <property type="match status" value="1"/>
</dbReference>
<dbReference type="PANTHER" id="PTHR30572">
    <property type="entry name" value="MEMBRANE COMPONENT OF TRANSPORTER-RELATED"/>
    <property type="match status" value="1"/>
</dbReference>
<dbReference type="Pfam" id="PF12704">
    <property type="entry name" value="MacB_PCD"/>
    <property type="match status" value="2"/>
</dbReference>
<feature type="transmembrane region" description="Helical" evidence="7">
    <location>
        <begin position="766"/>
        <end position="789"/>
    </location>
</feature>
<comment type="subcellular location">
    <subcellularLocation>
        <location evidence="1">Cell membrane</location>
        <topology evidence="1">Multi-pass membrane protein</topology>
    </subcellularLocation>
</comment>
<comment type="similarity">
    <text evidence="6">Belongs to the ABC-4 integral membrane protein family.</text>
</comment>
<comment type="caution">
    <text evidence="10">The sequence shown here is derived from an EMBL/GenBank/DDBJ whole genome shotgun (WGS) entry which is preliminary data.</text>
</comment>
<dbReference type="InterPro" id="IPR003838">
    <property type="entry name" value="ABC3_permease_C"/>
</dbReference>
<dbReference type="Proteomes" id="UP000218767">
    <property type="component" value="Unassembled WGS sequence"/>
</dbReference>
<evidence type="ECO:0008006" key="12">
    <source>
        <dbReference type="Google" id="ProtNLM"/>
    </source>
</evidence>
<keyword evidence="5 7" id="KW-0472">Membrane</keyword>
<feature type="transmembrane region" description="Helical" evidence="7">
    <location>
        <begin position="795"/>
        <end position="816"/>
    </location>
</feature>
<dbReference type="InterPro" id="IPR050250">
    <property type="entry name" value="Macrolide_Exporter_MacB"/>
</dbReference>
<evidence type="ECO:0000313" key="10">
    <source>
        <dbReference type="EMBL" id="PCI76741.1"/>
    </source>
</evidence>
<evidence type="ECO:0000256" key="1">
    <source>
        <dbReference type="ARBA" id="ARBA00004651"/>
    </source>
</evidence>
<evidence type="ECO:0000256" key="3">
    <source>
        <dbReference type="ARBA" id="ARBA00022692"/>
    </source>
</evidence>
<feature type="transmembrane region" description="Helical" evidence="7">
    <location>
        <begin position="384"/>
        <end position="407"/>
    </location>
</feature>